<dbReference type="Proteomes" id="UP001377567">
    <property type="component" value="Unassembled WGS sequence"/>
</dbReference>
<dbReference type="InterPro" id="IPR042292">
    <property type="entry name" value="ARL15"/>
</dbReference>
<keyword evidence="13" id="KW-1185">Reference proteome</keyword>
<dbReference type="Pfam" id="PF09439">
    <property type="entry name" value="SRPRB"/>
    <property type="match status" value="1"/>
</dbReference>
<evidence type="ECO:0000256" key="6">
    <source>
        <dbReference type="ARBA" id="ARBA00022824"/>
    </source>
</evidence>
<dbReference type="InterPro" id="IPR027417">
    <property type="entry name" value="P-loop_NTPase"/>
</dbReference>
<proteinExistence type="inferred from homology"/>
<keyword evidence="6" id="KW-0256">Endoplasmic reticulum</keyword>
<comment type="similarity">
    <text evidence="2">Belongs to the SRP receptor beta subunit family.</text>
</comment>
<keyword evidence="7 11" id="KW-1133">Transmembrane helix</keyword>
<keyword evidence="8" id="KW-0342">GTP-binding</keyword>
<dbReference type="PANTHER" id="PTHR46693:SF1">
    <property type="entry name" value="ADP-RIBOSYLATION FACTOR-LIKE PROTEIN 15"/>
    <property type="match status" value="1"/>
</dbReference>
<dbReference type="PANTHER" id="PTHR46693">
    <property type="entry name" value="ADP-RIBOSYLATION FACTOR-LIKE PROTEIN 15"/>
    <property type="match status" value="1"/>
</dbReference>
<evidence type="ECO:0000256" key="3">
    <source>
        <dbReference type="ARBA" id="ARBA00020256"/>
    </source>
</evidence>
<evidence type="ECO:0000313" key="13">
    <source>
        <dbReference type="Proteomes" id="UP001377567"/>
    </source>
</evidence>
<dbReference type="GO" id="GO:0005789">
    <property type="term" value="C:endoplasmic reticulum membrane"/>
    <property type="evidence" value="ECO:0007669"/>
    <property type="project" value="UniProtKB-SubCell"/>
</dbReference>
<gene>
    <name evidence="12" type="ORF">DAKH74_056280</name>
</gene>
<dbReference type="GO" id="GO:0005525">
    <property type="term" value="F:GTP binding"/>
    <property type="evidence" value="ECO:0007669"/>
    <property type="project" value="UniProtKB-KW"/>
</dbReference>
<dbReference type="EMBL" id="BTGD01000025">
    <property type="protein sequence ID" value="GMM59011.1"/>
    <property type="molecule type" value="Genomic_DNA"/>
</dbReference>
<comment type="subcellular location">
    <subcellularLocation>
        <location evidence="1">Endoplasmic reticulum membrane</location>
        <topology evidence="1">Single-pass membrane protein</topology>
    </subcellularLocation>
</comment>
<reference evidence="12 13" key="1">
    <citation type="journal article" date="2023" name="Elife">
        <title>Identification of key yeast species and microbe-microbe interactions impacting larval growth of Drosophila in the wild.</title>
        <authorList>
            <person name="Mure A."/>
            <person name="Sugiura Y."/>
            <person name="Maeda R."/>
            <person name="Honda K."/>
            <person name="Sakurai N."/>
            <person name="Takahashi Y."/>
            <person name="Watada M."/>
            <person name="Katoh T."/>
            <person name="Gotoh A."/>
            <person name="Gotoh Y."/>
            <person name="Taniguchi I."/>
            <person name="Nakamura K."/>
            <person name="Hayashi T."/>
            <person name="Katayama T."/>
            <person name="Uemura T."/>
            <person name="Hattori Y."/>
        </authorList>
    </citation>
    <scope>NUCLEOTIDE SEQUENCE [LARGE SCALE GENOMIC DNA]</scope>
    <source>
        <strain evidence="12 13">KH-74</strain>
    </source>
</reference>
<sequence length="251" mass="27558">MIDSNTLGIAVASLLVLITCVAYYILTARRSAVSTKNRDPALFIAGPSNSGKTALYTLLTTGDVGNTVTSQDTNIKKNYNSRVSLMDFPGHVKLHYKLMDALRDTEHLKGLVFVVDSTTDPKKLTDTAEFLLDILRVTEVAKNPVDILLACNKSESFTARPPAKIKEALEKEIALAIERHAKSLSEVKKRRDLGNGDEDNDEETAGFLDNVGGSSKFAFSMLEGEVDVMEGSVLKKNISKWEDWLDDKMSA</sequence>
<protein>
    <recommendedName>
        <fullName evidence="3">Signal recognition particle receptor subunit beta</fullName>
    </recommendedName>
</protein>
<dbReference type="Gene3D" id="3.40.50.300">
    <property type="entry name" value="P-loop containing nucleotide triphosphate hydrolases"/>
    <property type="match status" value="1"/>
</dbReference>
<keyword evidence="4 11" id="KW-0812">Transmembrane</keyword>
<evidence type="ECO:0000256" key="8">
    <source>
        <dbReference type="ARBA" id="ARBA00023134"/>
    </source>
</evidence>
<organism evidence="12 13">
    <name type="scientific">Maudiozyma humilis</name>
    <name type="common">Sour dough yeast</name>
    <name type="synonym">Kazachstania humilis</name>
    <dbReference type="NCBI Taxonomy" id="51915"/>
    <lineage>
        <taxon>Eukaryota</taxon>
        <taxon>Fungi</taxon>
        <taxon>Dikarya</taxon>
        <taxon>Ascomycota</taxon>
        <taxon>Saccharomycotina</taxon>
        <taxon>Saccharomycetes</taxon>
        <taxon>Saccharomycetales</taxon>
        <taxon>Saccharomycetaceae</taxon>
        <taxon>Maudiozyma</taxon>
    </lineage>
</organism>
<evidence type="ECO:0000256" key="5">
    <source>
        <dbReference type="ARBA" id="ARBA00022741"/>
    </source>
</evidence>
<evidence type="ECO:0000256" key="2">
    <source>
        <dbReference type="ARBA" id="ARBA00005619"/>
    </source>
</evidence>
<evidence type="ECO:0000256" key="10">
    <source>
        <dbReference type="ARBA" id="ARBA00023170"/>
    </source>
</evidence>
<evidence type="ECO:0000256" key="11">
    <source>
        <dbReference type="SAM" id="Phobius"/>
    </source>
</evidence>
<accession>A0AAV5S5I8</accession>
<evidence type="ECO:0000313" key="12">
    <source>
        <dbReference type="EMBL" id="GMM59011.1"/>
    </source>
</evidence>
<comment type="caution">
    <text evidence="12">The sequence shown here is derived from an EMBL/GenBank/DDBJ whole genome shotgun (WGS) entry which is preliminary data.</text>
</comment>
<evidence type="ECO:0000256" key="1">
    <source>
        <dbReference type="ARBA" id="ARBA00004389"/>
    </source>
</evidence>
<dbReference type="AlphaFoldDB" id="A0AAV5S5I8"/>
<keyword evidence="5" id="KW-0547">Nucleotide-binding</keyword>
<name>A0AAV5S5I8_MAUHU</name>
<feature type="transmembrane region" description="Helical" evidence="11">
    <location>
        <begin position="6"/>
        <end position="26"/>
    </location>
</feature>
<dbReference type="InterPro" id="IPR019009">
    <property type="entry name" value="SRP_receptor_beta_su"/>
</dbReference>
<evidence type="ECO:0000256" key="7">
    <source>
        <dbReference type="ARBA" id="ARBA00022989"/>
    </source>
</evidence>
<dbReference type="SUPFAM" id="SSF52540">
    <property type="entry name" value="P-loop containing nucleoside triphosphate hydrolases"/>
    <property type="match status" value="1"/>
</dbReference>
<evidence type="ECO:0000256" key="9">
    <source>
        <dbReference type="ARBA" id="ARBA00023136"/>
    </source>
</evidence>
<keyword evidence="10 12" id="KW-0675">Receptor</keyword>
<dbReference type="CDD" id="cd04105">
    <property type="entry name" value="SR_beta"/>
    <property type="match status" value="1"/>
</dbReference>
<keyword evidence="9 11" id="KW-0472">Membrane</keyword>
<evidence type="ECO:0000256" key="4">
    <source>
        <dbReference type="ARBA" id="ARBA00022692"/>
    </source>
</evidence>